<dbReference type="AlphaFoldDB" id="A0A7W9CVJ3"/>
<dbReference type="Gene3D" id="1.10.10.10">
    <property type="entry name" value="Winged helix-like DNA-binding domain superfamily/Winged helix DNA-binding domain"/>
    <property type="match status" value="1"/>
</dbReference>
<dbReference type="GO" id="GO:0003700">
    <property type="term" value="F:DNA-binding transcription factor activity"/>
    <property type="evidence" value="ECO:0007669"/>
    <property type="project" value="InterPro"/>
</dbReference>
<keyword evidence="4" id="KW-0804">Transcription</keyword>
<dbReference type="PROSITE" id="PS50931">
    <property type="entry name" value="HTH_LYSR"/>
    <property type="match status" value="1"/>
</dbReference>
<evidence type="ECO:0000256" key="3">
    <source>
        <dbReference type="ARBA" id="ARBA00023125"/>
    </source>
</evidence>
<evidence type="ECO:0000313" key="7">
    <source>
        <dbReference type="Proteomes" id="UP000523821"/>
    </source>
</evidence>
<dbReference type="PANTHER" id="PTHR30126:SF91">
    <property type="entry name" value="LYSR FAMILY TRANSCRIPTIONAL REGULATOR"/>
    <property type="match status" value="1"/>
</dbReference>
<dbReference type="RefSeq" id="WP_183853824.1">
    <property type="nucleotide sequence ID" value="NZ_JACHOO010000002.1"/>
</dbReference>
<protein>
    <submittedName>
        <fullName evidence="6">DNA-binding transcriptional LysR family regulator</fullName>
    </submittedName>
</protein>
<dbReference type="InterPro" id="IPR036388">
    <property type="entry name" value="WH-like_DNA-bd_sf"/>
</dbReference>
<evidence type="ECO:0000313" key="6">
    <source>
        <dbReference type="EMBL" id="MBB5752301.1"/>
    </source>
</evidence>
<dbReference type="SUPFAM" id="SSF53850">
    <property type="entry name" value="Periplasmic binding protein-like II"/>
    <property type="match status" value="1"/>
</dbReference>
<keyword evidence="7" id="KW-1185">Reference proteome</keyword>
<dbReference type="FunFam" id="1.10.10.10:FF:000001">
    <property type="entry name" value="LysR family transcriptional regulator"/>
    <property type="match status" value="1"/>
</dbReference>
<reference evidence="6 7" key="1">
    <citation type="submission" date="2020-08" db="EMBL/GenBank/DDBJ databases">
        <title>Genomic Encyclopedia of Type Strains, Phase IV (KMG-IV): sequencing the most valuable type-strain genomes for metagenomic binning, comparative biology and taxonomic classification.</title>
        <authorList>
            <person name="Goeker M."/>
        </authorList>
    </citation>
    <scope>NUCLEOTIDE SEQUENCE [LARGE SCALE GENOMIC DNA]</scope>
    <source>
        <strain evidence="6 7">DSM 16268</strain>
    </source>
</reference>
<name>A0A7W9CVJ3_9HYPH</name>
<dbReference type="SUPFAM" id="SSF46785">
    <property type="entry name" value="Winged helix' DNA-binding domain"/>
    <property type="match status" value="1"/>
</dbReference>
<dbReference type="InterPro" id="IPR005119">
    <property type="entry name" value="LysR_subst-bd"/>
</dbReference>
<evidence type="ECO:0000256" key="1">
    <source>
        <dbReference type="ARBA" id="ARBA00009437"/>
    </source>
</evidence>
<dbReference type="Pfam" id="PF00126">
    <property type="entry name" value="HTH_1"/>
    <property type="match status" value="1"/>
</dbReference>
<evidence type="ECO:0000256" key="2">
    <source>
        <dbReference type="ARBA" id="ARBA00023015"/>
    </source>
</evidence>
<dbReference type="PANTHER" id="PTHR30126">
    <property type="entry name" value="HTH-TYPE TRANSCRIPTIONAL REGULATOR"/>
    <property type="match status" value="1"/>
</dbReference>
<dbReference type="Pfam" id="PF03466">
    <property type="entry name" value="LysR_substrate"/>
    <property type="match status" value="1"/>
</dbReference>
<dbReference type="EMBL" id="JACHOO010000002">
    <property type="protein sequence ID" value="MBB5752301.1"/>
    <property type="molecule type" value="Genomic_DNA"/>
</dbReference>
<proteinExistence type="inferred from homology"/>
<dbReference type="Gene3D" id="3.40.190.290">
    <property type="match status" value="1"/>
</dbReference>
<gene>
    <name evidence="6" type="ORF">GGQ63_001353</name>
</gene>
<comment type="caution">
    <text evidence="6">The sequence shown here is derived from an EMBL/GenBank/DDBJ whole genome shotgun (WGS) entry which is preliminary data.</text>
</comment>
<dbReference type="Proteomes" id="UP000523821">
    <property type="component" value="Unassembled WGS sequence"/>
</dbReference>
<evidence type="ECO:0000259" key="5">
    <source>
        <dbReference type="PROSITE" id="PS50931"/>
    </source>
</evidence>
<keyword evidence="2" id="KW-0805">Transcription regulation</keyword>
<dbReference type="GO" id="GO:0000976">
    <property type="term" value="F:transcription cis-regulatory region binding"/>
    <property type="evidence" value="ECO:0007669"/>
    <property type="project" value="TreeGrafter"/>
</dbReference>
<dbReference type="PRINTS" id="PR00039">
    <property type="entry name" value="HTHLYSR"/>
</dbReference>
<feature type="domain" description="HTH lysR-type" evidence="5">
    <location>
        <begin position="5"/>
        <end position="62"/>
    </location>
</feature>
<organism evidence="6 7">
    <name type="scientific">Prosthecomicrobium pneumaticum</name>
    <dbReference type="NCBI Taxonomy" id="81895"/>
    <lineage>
        <taxon>Bacteria</taxon>
        <taxon>Pseudomonadati</taxon>
        <taxon>Pseudomonadota</taxon>
        <taxon>Alphaproteobacteria</taxon>
        <taxon>Hyphomicrobiales</taxon>
        <taxon>Kaistiaceae</taxon>
        <taxon>Prosthecomicrobium</taxon>
    </lineage>
</organism>
<keyword evidence="3 6" id="KW-0238">DNA-binding</keyword>
<dbReference type="InterPro" id="IPR036390">
    <property type="entry name" value="WH_DNA-bd_sf"/>
</dbReference>
<dbReference type="InterPro" id="IPR000847">
    <property type="entry name" value="LysR_HTH_N"/>
</dbReference>
<sequence length="323" mass="35559">MLDRLTLDQLRVFVAVVETGSFSGAARQLRRVQSAVSQAMQTLEETLGVALFDRAGRTPKVTEAGAALVVDARAILRDAERLKDKARAITEDIEPSLPVAIDPILSPTVIVGALRRFSRTFPDVPLTVMTEPLAGPERRLRDGDVRLAFHSWPMGGDLDVERRFLVGYPMIPVVAMNHPLAREAEPVPRAVLERHRQLVMTDGRPTQPAASVISRDVWRFIDMPTRVSFLFAGFGWCNMPVHLVARAIASGRLKAIATENRQSFEIPISAVNLVSRPLGRAGRWLVDEMERQIRAELEALPHLLPGVCEAVRLGGRDAAPPVG</sequence>
<comment type="similarity">
    <text evidence="1">Belongs to the LysR transcriptional regulatory family.</text>
</comment>
<evidence type="ECO:0000256" key="4">
    <source>
        <dbReference type="ARBA" id="ARBA00023163"/>
    </source>
</evidence>
<accession>A0A7W9CVJ3</accession>